<dbReference type="Proteomes" id="UP000245119">
    <property type="component" value="Linkage Group LG9"/>
</dbReference>
<proteinExistence type="predicted"/>
<reference evidence="2 3" key="1">
    <citation type="submission" date="2018-04" db="EMBL/GenBank/DDBJ databases">
        <title>The genome of golden apple snail Pomacea canaliculata provides insight into stress tolerance and invasive adaptation.</title>
        <authorList>
            <person name="Liu C."/>
            <person name="Liu B."/>
            <person name="Ren Y."/>
            <person name="Zhang Y."/>
            <person name="Wang H."/>
            <person name="Li S."/>
            <person name="Jiang F."/>
            <person name="Yin L."/>
            <person name="Zhang G."/>
            <person name="Qian W."/>
            <person name="Fan W."/>
        </authorList>
    </citation>
    <scope>NUCLEOTIDE SEQUENCE [LARGE SCALE GENOMIC DNA]</scope>
    <source>
        <strain evidence="2">SZHN2017</strain>
        <tissue evidence="2">Muscle</tissue>
    </source>
</reference>
<organism evidence="2 3">
    <name type="scientific">Pomacea canaliculata</name>
    <name type="common">Golden apple snail</name>
    <dbReference type="NCBI Taxonomy" id="400727"/>
    <lineage>
        <taxon>Eukaryota</taxon>
        <taxon>Metazoa</taxon>
        <taxon>Spiralia</taxon>
        <taxon>Lophotrochozoa</taxon>
        <taxon>Mollusca</taxon>
        <taxon>Gastropoda</taxon>
        <taxon>Caenogastropoda</taxon>
        <taxon>Architaenioglossa</taxon>
        <taxon>Ampullarioidea</taxon>
        <taxon>Ampullariidae</taxon>
        <taxon>Pomacea</taxon>
    </lineage>
</organism>
<keyword evidence="3" id="KW-1185">Reference proteome</keyword>
<dbReference type="EMBL" id="PZQS01000009">
    <property type="protein sequence ID" value="PVD24269.1"/>
    <property type="molecule type" value="Genomic_DNA"/>
</dbReference>
<comment type="caution">
    <text evidence="2">The sequence shown here is derived from an EMBL/GenBank/DDBJ whole genome shotgun (WGS) entry which is preliminary data.</text>
</comment>
<evidence type="ECO:0000313" key="3">
    <source>
        <dbReference type="Proteomes" id="UP000245119"/>
    </source>
</evidence>
<accession>A0A2T7NSV9</accession>
<feature type="region of interest" description="Disordered" evidence="1">
    <location>
        <begin position="213"/>
        <end position="239"/>
    </location>
</feature>
<evidence type="ECO:0000313" key="2">
    <source>
        <dbReference type="EMBL" id="PVD24269.1"/>
    </source>
</evidence>
<sequence length="257" mass="27270">MNVRIFFVKPSIVTLLSPSHYLTSHNPPQQTLLGLEHSLSPAVDDDGNSPGGGCVHEVGVGWTGPLPRGCNCESAMTRLVGVGRTEGEWEFSWRGALPQSGGRCACKTTRGGALANDRVDDSSWFLSTALAFVSALRRLSFCPCEAFLFQLDAIVCLSVVSSAWEGSGKSDREKECGLRDKKKSMCDVDNYCNEDNSRLIAVTVLTAILSSSTCSPPRDEPAPAAPTAEPPRPPCGAATPTATRCATPVGFTTSCIT</sequence>
<dbReference type="AlphaFoldDB" id="A0A2T7NSV9"/>
<gene>
    <name evidence="2" type="ORF">C0Q70_14740</name>
</gene>
<protein>
    <submittedName>
        <fullName evidence="2">Uncharacterized protein</fullName>
    </submittedName>
</protein>
<evidence type="ECO:0000256" key="1">
    <source>
        <dbReference type="SAM" id="MobiDB-lite"/>
    </source>
</evidence>
<name>A0A2T7NSV9_POMCA</name>